<evidence type="ECO:0000256" key="1">
    <source>
        <dbReference type="ARBA" id="ARBA00022857"/>
    </source>
</evidence>
<evidence type="ECO:0000256" key="2">
    <source>
        <dbReference type="ARBA" id="ARBA00023002"/>
    </source>
</evidence>
<evidence type="ECO:0000313" key="6">
    <source>
        <dbReference type="EMBL" id="KDP43567.1"/>
    </source>
</evidence>
<keyword evidence="1" id="KW-0521">NADP</keyword>
<dbReference type="CDD" id="cd08958">
    <property type="entry name" value="FR_SDR_e"/>
    <property type="match status" value="2"/>
</dbReference>
<reference evidence="6 7" key="1">
    <citation type="journal article" date="2014" name="PLoS ONE">
        <title>Global Analysis of Gene Expression Profiles in Physic Nut (Jatropha curcas L.) Seedlings Exposed to Salt Stress.</title>
        <authorList>
            <person name="Zhang L."/>
            <person name="Zhang C."/>
            <person name="Wu P."/>
            <person name="Chen Y."/>
            <person name="Li M."/>
            <person name="Jiang H."/>
            <person name="Wu G."/>
        </authorList>
    </citation>
    <scope>NUCLEOTIDE SEQUENCE [LARGE SCALE GENOMIC DNA]</scope>
    <source>
        <strain evidence="7">cv. GZQX0401</strain>
        <tissue evidence="6">Young leaves</tissue>
    </source>
</reference>
<comment type="similarity">
    <text evidence="3">Belongs to the NAD(P)-dependent epimerase/dehydratase family. Dihydroflavonol-4-reductase subfamily.</text>
</comment>
<dbReference type="STRING" id="180498.A0A067L561"/>
<dbReference type="Pfam" id="PF01370">
    <property type="entry name" value="Epimerase"/>
    <property type="match status" value="1"/>
</dbReference>
<evidence type="ECO:0000259" key="4">
    <source>
        <dbReference type="Pfam" id="PF01073"/>
    </source>
</evidence>
<dbReference type="Gene3D" id="3.40.50.720">
    <property type="entry name" value="NAD(P)-binding Rossmann-like Domain"/>
    <property type="match status" value="2"/>
</dbReference>
<dbReference type="InterPro" id="IPR050425">
    <property type="entry name" value="NAD(P)_dehydrat-like"/>
</dbReference>
<sequence>MSGEGNVVCVTGASGYIASWLVKLLLERGYTVKATVLHLTNLLEGGAFDPVVNGCDGVFHTASPVIFSTNDPQNELLEPAIKGTVNVLKSCAKVPSIKRVVLISSLAAVLFNGGPLTPNVVVDETWISDPAFCEENKITVKYIDETYFGISQNWYMLSKTLAEDAAWKFANENGIDLVAINPGWAISRPLQPTLNLHHRDSFEPHKWSNIPNQVFRFVDVRDVANAHILALERPSANGRYCLAAQVAHFSEFLKIFKLKGKEKYREEEEEENLYQNKVVLFKDDPKKTEHLRTLDGAKERLQLYQASLMDEGSFDSAVDGCEGVFHTSCPLYHINDIQAELIDPAVKGTINVLKSCVKFTSVKRVIITSSMASVIFNGKPLTSDVVIDETWFSDPAYCKSIEPLYLYAKTISEEAARKFAEENGLDMITLHPSFVIGPFLQSTVNLTVQLILNYMNGETFPNTIYRFVDVRDVALAHVQALELPSANGRYCLSGRVVHFSEFLKLVHELYPNLHLPEKCEDDKPSVPKYEISKEKAKKLGVKFTPLEVSVVDTIECLKEKGFLSF</sequence>
<dbReference type="InterPro" id="IPR036291">
    <property type="entry name" value="NAD(P)-bd_dom_sf"/>
</dbReference>
<dbReference type="GO" id="GO:0016616">
    <property type="term" value="F:oxidoreductase activity, acting on the CH-OH group of donors, NAD or NADP as acceptor"/>
    <property type="evidence" value="ECO:0007669"/>
    <property type="project" value="InterPro"/>
</dbReference>
<dbReference type="AlphaFoldDB" id="A0A067L561"/>
<dbReference type="PANTHER" id="PTHR10366:SF852">
    <property type="entry name" value="CINNAMOYL-COA REDUCTASE CAD2"/>
    <property type="match status" value="1"/>
</dbReference>
<proteinExistence type="inferred from homology"/>
<evidence type="ECO:0000313" key="7">
    <source>
        <dbReference type="Proteomes" id="UP000027138"/>
    </source>
</evidence>
<evidence type="ECO:0000256" key="3">
    <source>
        <dbReference type="ARBA" id="ARBA00023445"/>
    </source>
</evidence>
<feature type="domain" description="NAD-dependent epimerase/dehydratase" evidence="5">
    <location>
        <begin position="8"/>
        <end position="237"/>
    </location>
</feature>
<dbReference type="SUPFAM" id="SSF51735">
    <property type="entry name" value="NAD(P)-binding Rossmann-fold domains"/>
    <property type="match status" value="2"/>
</dbReference>
<name>A0A067L561_JATCU</name>
<feature type="domain" description="3-beta hydroxysteroid dehydrogenase/isomerase" evidence="4">
    <location>
        <begin position="275"/>
        <end position="481"/>
    </location>
</feature>
<protein>
    <recommendedName>
        <fullName evidence="8">NAD-dependent epimerase/dehydratase domain-containing protein</fullName>
    </recommendedName>
</protein>
<dbReference type="Pfam" id="PF01073">
    <property type="entry name" value="3Beta_HSD"/>
    <property type="match status" value="1"/>
</dbReference>
<dbReference type="PANTHER" id="PTHR10366">
    <property type="entry name" value="NAD DEPENDENT EPIMERASE/DEHYDRATASE"/>
    <property type="match status" value="1"/>
</dbReference>
<keyword evidence="2" id="KW-0560">Oxidoreductase</keyword>
<dbReference type="InterPro" id="IPR001509">
    <property type="entry name" value="Epimerase_deHydtase"/>
</dbReference>
<evidence type="ECO:0008006" key="8">
    <source>
        <dbReference type="Google" id="ProtNLM"/>
    </source>
</evidence>
<keyword evidence="7" id="KW-1185">Reference proteome</keyword>
<dbReference type="Proteomes" id="UP000027138">
    <property type="component" value="Unassembled WGS sequence"/>
</dbReference>
<dbReference type="GO" id="GO:0006694">
    <property type="term" value="P:steroid biosynthetic process"/>
    <property type="evidence" value="ECO:0007669"/>
    <property type="project" value="InterPro"/>
</dbReference>
<accession>A0A067L561</accession>
<dbReference type="FunFam" id="3.40.50.720:FF:000085">
    <property type="entry name" value="Dihydroflavonol reductase"/>
    <property type="match status" value="2"/>
</dbReference>
<organism evidence="6 7">
    <name type="scientific">Jatropha curcas</name>
    <name type="common">Barbados nut</name>
    <dbReference type="NCBI Taxonomy" id="180498"/>
    <lineage>
        <taxon>Eukaryota</taxon>
        <taxon>Viridiplantae</taxon>
        <taxon>Streptophyta</taxon>
        <taxon>Embryophyta</taxon>
        <taxon>Tracheophyta</taxon>
        <taxon>Spermatophyta</taxon>
        <taxon>Magnoliopsida</taxon>
        <taxon>eudicotyledons</taxon>
        <taxon>Gunneridae</taxon>
        <taxon>Pentapetalae</taxon>
        <taxon>rosids</taxon>
        <taxon>fabids</taxon>
        <taxon>Malpighiales</taxon>
        <taxon>Euphorbiaceae</taxon>
        <taxon>Crotonoideae</taxon>
        <taxon>Jatropheae</taxon>
        <taxon>Jatropha</taxon>
    </lineage>
</organism>
<dbReference type="EMBL" id="KK914267">
    <property type="protein sequence ID" value="KDP43567.1"/>
    <property type="molecule type" value="Genomic_DNA"/>
</dbReference>
<dbReference type="OrthoDB" id="845478at2759"/>
<evidence type="ECO:0000259" key="5">
    <source>
        <dbReference type="Pfam" id="PF01370"/>
    </source>
</evidence>
<dbReference type="InterPro" id="IPR002225">
    <property type="entry name" value="3Beta_OHSteriod_DH/Estase"/>
</dbReference>
<gene>
    <name evidence="6" type="ORF">JCGZ_16854</name>
</gene>